<sequence>MRWSRGYGVIPVAVRWRGARHRGARSRAIGVPPAPTRATPGGTTVRGWRGVAYGAKGTCRGCRPAAAGPSTPGIPLSDRAAPVRGGIPPARPDPRRNRRREVRTPHPRGPPQVPRVPATQPHRTTAATRREPVEPRTRPSMQTGTAGGKSNAGAAPQLRRHLCRPPHPRPHGVSWVDVPARTALPGLGSPLSAPASLPRTTPVWPLSPSRRRRGGAGPPEEGP</sequence>
<proteinExistence type="predicted"/>
<evidence type="ECO:0000313" key="3">
    <source>
        <dbReference type="Proteomes" id="UP000011205"/>
    </source>
</evidence>
<organism evidence="2 3">
    <name type="scientific">Streptomyces viridochromogenes Tue57</name>
    <dbReference type="NCBI Taxonomy" id="1160705"/>
    <lineage>
        <taxon>Bacteria</taxon>
        <taxon>Bacillati</taxon>
        <taxon>Actinomycetota</taxon>
        <taxon>Actinomycetes</taxon>
        <taxon>Kitasatosporales</taxon>
        <taxon>Streptomycetaceae</taxon>
        <taxon>Streptomyces</taxon>
    </lineage>
</organism>
<gene>
    <name evidence="2" type="ORF">STVIR_7166</name>
</gene>
<dbReference type="EMBL" id="AMLP01000225">
    <property type="protein sequence ID" value="ELS51827.1"/>
    <property type="molecule type" value="Genomic_DNA"/>
</dbReference>
<comment type="caution">
    <text evidence="2">The sequence shown here is derived from an EMBL/GenBank/DDBJ whole genome shotgun (WGS) entry which is preliminary data.</text>
</comment>
<protein>
    <submittedName>
        <fullName evidence="2">Uncharacterized protein</fullName>
    </submittedName>
</protein>
<name>L8P925_STRVR</name>
<evidence type="ECO:0000313" key="2">
    <source>
        <dbReference type="EMBL" id="ELS51827.1"/>
    </source>
</evidence>
<feature type="region of interest" description="Disordered" evidence="1">
    <location>
        <begin position="64"/>
        <end position="154"/>
    </location>
</feature>
<dbReference type="AlphaFoldDB" id="L8P925"/>
<feature type="compositionally biased region" description="Basic and acidic residues" evidence="1">
    <location>
        <begin position="128"/>
        <end position="137"/>
    </location>
</feature>
<accession>L8P925</accession>
<feature type="region of interest" description="Disordered" evidence="1">
    <location>
        <begin position="181"/>
        <end position="223"/>
    </location>
</feature>
<dbReference type="PATRIC" id="fig|1160705.3.peg.7076"/>
<reference evidence="2 3" key="1">
    <citation type="journal article" date="2013" name="Genome Announc.">
        <title>Draft Genome Sequence of Streptomyces viridochromogenes Strain Tu57, Producer of Avilamycin.</title>
        <authorList>
            <person name="Gruning B.A."/>
            <person name="Erxleben A."/>
            <person name="Hahnlein A."/>
            <person name="Gunther S."/>
        </authorList>
    </citation>
    <scope>NUCLEOTIDE SEQUENCE [LARGE SCALE GENOMIC DNA]</scope>
    <source>
        <strain evidence="2 3">Tue57</strain>
    </source>
</reference>
<dbReference type="Proteomes" id="UP000011205">
    <property type="component" value="Unassembled WGS sequence"/>
</dbReference>
<evidence type="ECO:0000256" key="1">
    <source>
        <dbReference type="SAM" id="MobiDB-lite"/>
    </source>
</evidence>